<dbReference type="Pfam" id="PF00168">
    <property type="entry name" value="C2"/>
    <property type="match status" value="1"/>
</dbReference>
<dbReference type="RefSeq" id="XP_065825535.1">
    <property type="nucleotide sequence ID" value="XM_065969463.1"/>
</dbReference>
<feature type="compositionally biased region" description="Polar residues" evidence="1">
    <location>
        <begin position="52"/>
        <end position="61"/>
    </location>
</feature>
<dbReference type="PANTHER" id="PTHR47263">
    <property type="entry name" value="ADENYLATE CYCLASE ACTIVATION PROTEIN GIT1"/>
    <property type="match status" value="1"/>
</dbReference>
<keyword evidence="6" id="KW-1185">Reference proteome</keyword>
<dbReference type="PROSITE" id="PS51259">
    <property type="entry name" value="MHD2"/>
    <property type="match status" value="1"/>
</dbReference>
<dbReference type="PROSITE" id="PS50004">
    <property type="entry name" value="C2"/>
    <property type="match status" value="1"/>
</dbReference>
<dbReference type="PANTHER" id="PTHR47263:SF1">
    <property type="entry name" value="C2 DOMAIN PROTEIN (AFU_ORTHOLOGUE AFUA_7G02350)"/>
    <property type="match status" value="1"/>
</dbReference>
<dbReference type="InterPro" id="IPR035892">
    <property type="entry name" value="C2_domain_sf"/>
</dbReference>
<evidence type="ECO:0000259" key="3">
    <source>
        <dbReference type="PROSITE" id="PS51258"/>
    </source>
</evidence>
<dbReference type="SMART" id="SM00239">
    <property type="entry name" value="C2"/>
    <property type="match status" value="1"/>
</dbReference>
<dbReference type="KEGG" id="kdj:28972182"/>
<feature type="compositionally biased region" description="Low complexity" evidence="1">
    <location>
        <begin position="163"/>
        <end position="175"/>
    </location>
</feature>
<feature type="domain" description="MHD2" evidence="4">
    <location>
        <begin position="1162"/>
        <end position="1282"/>
    </location>
</feature>
<feature type="region of interest" description="Disordered" evidence="1">
    <location>
        <begin position="466"/>
        <end position="490"/>
    </location>
</feature>
<organism evidence="5 6">
    <name type="scientific">Kwoniella dejecticola CBS 10117</name>
    <dbReference type="NCBI Taxonomy" id="1296121"/>
    <lineage>
        <taxon>Eukaryota</taxon>
        <taxon>Fungi</taxon>
        <taxon>Dikarya</taxon>
        <taxon>Basidiomycota</taxon>
        <taxon>Agaricomycotina</taxon>
        <taxon>Tremellomycetes</taxon>
        <taxon>Tremellales</taxon>
        <taxon>Cryptococcaceae</taxon>
        <taxon>Kwoniella</taxon>
    </lineage>
</organism>
<gene>
    <name evidence="5" type="ORF">I303_106877</name>
</gene>
<accession>A0AAJ8MKD4</accession>
<feature type="compositionally biased region" description="Low complexity" evidence="1">
    <location>
        <begin position="62"/>
        <end position="73"/>
    </location>
</feature>
<feature type="compositionally biased region" description="Polar residues" evidence="1">
    <location>
        <begin position="471"/>
        <end position="490"/>
    </location>
</feature>
<proteinExistence type="predicted"/>
<reference evidence="5" key="1">
    <citation type="submission" date="2013-07" db="EMBL/GenBank/DDBJ databases">
        <authorList>
            <consortium name="The Broad Institute Genome Sequencing Platform"/>
            <person name="Cuomo C."/>
            <person name="Litvintseva A."/>
            <person name="Chen Y."/>
            <person name="Heitman J."/>
            <person name="Sun S."/>
            <person name="Springer D."/>
            <person name="Dromer F."/>
            <person name="Young S.K."/>
            <person name="Zeng Q."/>
            <person name="Gargeya S."/>
            <person name="Fitzgerald M."/>
            <person name="Abouelleil A."/>
            <person name="Alvarado L."/>
            <person name="Berlin A.M."/>
            <person name="Chapman S.B."/>
            <person name="Dewar J."/>
            <person name="Goldberg J."/>
            <person name="Griggs A."/>
            <person name="Gujja S."/>
            <person name="Hansen M."/>
            <person name="Howarth C."/>
            <person name="Imamovic A."/>
            <person name="Larimer J."/>
            <person name="McCowan C."/>
            <person name="Murphy C."/>
            <person name="Pearson M."/>
            <person name="Priest M."/>
            <person name="Roberts A."/>
            <person name="Saif S."/>
            <person name="Shea T."/>
            <person name="Sykes S."/>
            <person name="Wortman J."/>
            <person name="Nusbaum C."/>
            <person name="Birren B."/>
        </authorList>
    </citation>
    <scope>NUCLEOTIDE SEQUENCE</scope>
    <source>
        <strain evidence="5">CBS 10117</strain>
    </source>
</reference>
<dbReference type="Gene3D" id="2.60.40.150">
    <property type="entry name" value="C2 domain"/>
    <property type="match status" value="1"/>
</dbReference>
<dbReference type="SUPFAM" id="SSF49562">
    <property type="entry name" value="C2 domain (Calcium/lipid-binding domain, CaLB)"/>
    <property type="match status" value="1"/>
</dbReference>
<dbReference type="InterPro" id="IPR014770">
    <property type="entry name" value="Munc13_1"/>
</dbReference>
<reference evidence="5" key="2">
    <citation type="submission" date="2024-02" db="EMBL/GenBank/DDBJ databases">
        <title>Comparative genomics of Cryptococcus and Kwoniella reveals pathogenesis evolution and contrasting modes of karyotype evolution via chromosome fusion or intercentromeric recombination.</title>
        <authorList>
            <person name="Coelho M.A."/>
            <person name="David-Palma M."/>
            <person name="Shea T."/>
            <person name="Bowers K."/>
            <person name="McGinley-Smith S."/>
            <person name="Mohammad A.W."/>
            <person name="Gnirke A."/>
            <person name="Yurkov A.M."/>
            <person name="Nowrousian M."/>
            <person name="Sun S."/>
            <person name="Cuomo C.A."/>
            <person name="Heitman J."/>
        </authorList>
    </citation>
    <scope>NUCLEOTIDE SEQUENCE</scope>
    <source>
        <strain evidence="5">CBS 10117</strain>
    </source>
</reference>
<evidence type="ECO:0000256" key="1">
    <source>
        <dbReference type="SAM" id="MobiDB-lite"/>
    </source>
</evidence>
<dbReference type="InterPro" id="IPR014772">
    <property type="entry name" value="Munc13_dom-2"/>
</dbReference>
<evidence type="ECO:0000259" key="2">
    <source>
        <dbReference type="PROSITE" id="PS50004"/>
    </source>
</evidence>
<feature type="compositionally biased region" description="Pro residues" evidence="1">
    <location>
        <begin position="125"/>
        <end position="134"/>
    </location>
</feature>
<evidence type="ECO:0000313" key="6">
    <source>
        <dbReference type="Proteomes" id="UP000078595"/>
    </source>
</evidence>
<feature type="domain" description="MHD1" evidence="3">
    <location>
        <begin position="748"/>
        <end position="866"/>
    </location>
</feature>
<dbReference type="EMBL" id="CP144537">
    <property type="protein sequence ID" value="WWC64267.1"/>
    <property type="molecule type" value="Genomic_DNA"/>
</dbReference>
<evidence type="ECO:0000259" key="4">
    <source>
        <dbReference type="PROSITE" id="PS51259"/>
    </source>
</evidence>
<dbReference type="PROSITE" id="PS51258">
    <property type="entry name" value="MHD1"/>
    <property type="match status" value="1"/>
</dbReference>
<feature type="region of interest" description="Disordered" evidence="1">
    <location>
        <begin position="321"/>
        <end position="380"/>
    </location>
</feature>
<dbReference type="Gene3D" id="1.10.357.50">
    <property type="match status" value="1"/>
</dbReference>
<dbReference type="Gene3D" id="1.20.58.1100">
    <property type="match status" value="1"/>
</dbReference>
<name>A0AAJ8MKD4_9TREE</name>
<sequence length="1369" mass="148875">MQAHRNGPTPPPLPRNPSRSMSTSTVSTVQTTHTQQSGLMPPSPIGGGSLASPVSLTNGRQNSYGFGSSSGNANGNGGGNDEIDKLGYMYSLRVAVLHHHMSHPPPPTMTRRASTASAFSLHSTPPLPPMPSPPLQGTSPNGSRLTFSSFSPPPAGPKTPEMGGTPTFPGSGQTPSPGPGGRRKSSGFGLSLGRNKSDDGQGVKLPKEFLLEFWGILANEEGDQGWKAAVVTFLGLIKKGTKTPSGLNLREVPTLLEAFTQAIPPSAPGTAPVHVHQSHLLQLLYNYLPRSSFFSPLAKPQTEKDRDFLFRLRAEVQSYMLSASPNPEQDSASSGLSMGMPNGATTPASPPQSVRRKSSGIGLGRISTNSQDSIKRKPSPIWDGDVNEMVDTVGQVWGVRRDVLDRDVIDIKRSGVLEQMYMTDLKRAMTLLSSQPPPLTPSQKNRQAHLAQAISGLLKDFPDLAAPGSPNDFNNVPLSPTSPRGSEAASNSFFIPPRSIEVFGRLASKSAEVGHSTKTRDLLEKCRDIWGIASRREKEKELESIIKRWGDTIGSGRQEEVQLSKNIAETVKLLSYGVRSNDPLSPILSELLSTLLSLINTSLLAIFPTTSSPPPAPPPSLLIIFNAAPTMFEGQPYAQKILGDASDELKGAAIGEYVQAVEYLTGGVGQQDDGLRQVGSSGKDKLIEGFENVAGWIYKEITDVKRVWGKGLGSSLNPAAIILSRQLPLFLAELQVIDKPRGVASDIFTLYETTGKLLDLWDDLCPNQEHGFELDAFFEPHVLAWLKDTEGSQVHDWVSRAVGMDSWVPEGENKHSQSVIDLFEFIRSSAQVILHELPLSEYKRAVFLIDYSKTVSLAVSTYATTVLALFQHDINPAKVSTPTSEIQNKLGSKAGNWLAKGQQAVKNLEKKKVDGFAVPPAACVKMTDMSAAKQSLEDLMYAMEAEDTARIMKQAANVNKIGGSAGDKNSIRHVFTVTILRGENLVGRGGSKPADGFIIVTDKENGERLIKTRTILGAEDPRWEQSFEISVGSIKVLELQAYDRQLVGKHDLLGTSTFKLDSRLFNEQPIRDIVLPLSSTNRGGLVHLRISMEGGEKNDISYHLSAAARALDRSSADMSRELIDKMSEYLRSQLSANTLNNLTKPLKDKKKAKAVLSEQDIETSLGGLFDYLNENFSVFSVTLNGETKLRLMISIWRRIIDILISLLVPPLSDKAYTGPQLASSEIDVIFKWLQLLKSFFNANEGGVEHGVPITQLQSGNYKDLIMLGQYLDLPTQSLKDRASAAVKQASKPHSHSPLNAHSTMTGGFRNMRLGSDTEEQGTLLGRDENERMAEILLRIARTRPDIGDFLSHEIGALNRGRVEKQAGVM</sequence>
<dbReference type="InterPro" id="IPR052811">
    <property type="entry name" value="Glucose_resp_signaling"/>
</dbReference>
<dbReference type="Proteomes" id="UP000078595">
    <property type="component" value="Chromosome 8"/>
</dbReference>
<feature type="compositionally biased region" description="Polar residues" evidence="1">
    <location>
        <begin position="321"/>
        <end position="336"/>
    </location>
</feature>
<feature type="domain" description="C2" evidence="2">
    <location>
        <begin position="957"/>
        <end position="1074"/>
    </location>
</feature>
<feature type="region of interest" description="Disordered" evidence="1">
    <location>
        <begin position="1"/>
        <end position="79"/>
    </location>
</feature>
<dbReference type="GeneID" id="28972182"/>
<feature type="compositionally biased region" description="Polar residues" evidence="1">
    <location>
        <begin position="136"/>
        <end position="150"/>
    </location>
</feature>
<feature type="compositionally biased region" description="Low complexity" evidence="1">
    <location>
        <begin position="16"/>
        <end position="37"/>
    </location>
</feature>
<dbReference type="InterPro" id="IPR000008">
    <property type="entry name" value="C2_dom"/>
</dbReference>
<feature type="region of interest" description="Disordered" evidence="1">
    <location>
        <begin position="101"/>
        <end position="201"/>
    </location>
</feature>
<protein>
    <submittedName>
        <fullName evidence="5">Uncharacterized protein</fullName>
    </submittedName>
</protein>
<evidence type="ECO:0000313" key="5">
    <source>
        <dbReference type="EMBL" id="WWC64267.1"/>
    </source>
</evidence>